<dbReference type="SUPFAM" id="SSF89796">
    <property type="entry name" value="CoA-transferase family III (CaiB/BaiF)"/>
    <property type="match status" value="1"/>
</dbReference>
<gene>
    <name evidence="2" type="ORF">W822_04745</name>
</gene>
<dbReference type="AlphaFoldDB" id="V8QYQ4"/>
<dbReference type="Gene3D" id="3.30.1540.10">
    <property type="entry name" value="formyl-coa transferase, domain 3"/>
    <property type="match status" value="1"/>
</dbReference>
<dbReference type="InterPro" id="IPR023606">
    <property type="entry name" value="CoA-Trfase_III_dom_1_sf"/>
</dbReference>
<sequence>MDTTLRPLDGITVVAMEHAIAAPFASRQLADMGARVIKIERPPAGDFAREYDTSLNGMSAFFAWVNRGKESIVLDIKDEDDRRFLTAMLSQADVFLQNLAPGAAARAGLDFTTLHAHCPALICCDISGYGEGGPFSERKAYDLLIQAASGLTSVTGTPEHPARAGISIADISAGMYAYSGILQAILLRQRTGKGSRVEVSMLESLAEWMSFPLYSAHYSGTLPERSGISHSAIAPYGQFLAGDGGHVVFGLQNDREWQRFCAVVMEDEALHQDSRFCTNVLRARNRESLEALITPKFSTMTRQQVTEKLDLAAIANSPLNDMHDLWNHAQLEARNRWREVKTPAGPMRALIPSATLTGVEPAMGAVPGLGEHTSALRREFAVCCTEAD</sequence>
<evidence type="ECO:0000313" key="2">
    <source>
        <dbReference type="EMBL" id="ETF04460.1"/>
    </source>
</evidence>
<keyword evidence="3" id="KW-1185">Reference proteome</keyword>
<dbReference type="PANTHER" id="PTHR48207">
    <property type="entry name" value="SUCCINATE--HYDROXYMETHYLGLUTARATE COA-TRANSFERASE"/>
    <property type="match status" value="1"/>
</dbReference>
<reference evidence="2 3" key="1">
    <citation type="journal article" date="2014" name="Genome Announc.">
        <title>Draft Genome Sequence of Advenella kashmirensis Strain W13003, a Polycyclic Aromatic Hydrocarbon-Degrading Bacterium.</title>
        <authorList>
            <person name="Wang X."/>
            <person name="Jin D."/>
            <person name="Zhou L."/>
            <person name="Wu L."/>
            <person name="An W."/>
            <person name="Zhao L."/>
        </authorList>
    </citation>
    <scope>NUCLEOTIDE SEQUENCE [LARGE SCALE GENOMIC DNA]</scope>
    <source>
        <strain evidence="2 3">W13003</strain>
    </source>
</reference>
<evidence type="ECO:0000256" key="1">
    <source>
        <dbReference type="ARBA" id="ARBA00022679"/>
    </source>
</evidence>
<dbReference type="STRING" id="1424334.W822_04745"/>
<proteinExistence type="predicted"/>
<dbReference type="RefSeq" id="WP_024004012.1">
    <property type="nucleotide sequence ID" value="NZ_KI650979.1"/>
</dbReference>
<accession>V8QYQ4</accession>
<dbReference type="GO" id="GO:0008410">
    <property type="term" value="F:CoA-transferase activity"/>
    <property type="evidence" value="ECO:0007669"/>
    <property type="project" value="TreeGrafter"/>
</dbReference>
<evidence type="ECO:0000313" key="3">
    <source>
        <dbReference type="Proteomes" id="UP000018733"/>
    </source>
</evidence>
<dbReference type="InterPro" id="IPR050483">
    <property type="entry name" value="CoA-transferase_III_domain"/>
</dbReference>
<comment type="caution">
    <text evidence="2">The sequence shown here is derived from an EMBL/GenBank/DDBJ whole genome shotgun (WGS) entry which is preliminary data.</text>
</comment>
<dbReference type="Gene3D" id="3.40.50.10540">
    <property type="entry name" value="Crotonobetainyl-coa:carnitine coa-transferase, domain 1"/>
    <property type="match status" value="1"/>
</dbReference>
<dbReference type="EMBL" id="AYXT01000001">
    <property type="protein sequence ID" value="ETF04460.1"/>
    <property type="molecule type" value="Genomic_DNA"/>
</dbReference>
<organism evidence="2 3">
    <name type="scientific">Advenella kashmirensis W13003</name>
    <dbReference type="NCBI Taxonomy" id="1424334"/>
    <lineage>
        <taxon>Bacteria</taxon>
        <taxon>Pseudomonadati</taxon>
        <taxon>Pseudomonadota</taxon>
        <taxon>Betaproteobacteria</taxon>
        <taxon>Burkholderiales</taxon>
        <taxon>Alcaligenaceae</taxon>
    </lineage>
</organism>
<protein>
    <submittedName>
        <fullName evidence="2">CoA transferase</fullName>
    </submittedName>
</protein>
<dbReference type="HOGENOM" id="CLU_033975_1_1_4"/>
<name>V8QYQ4_9BURK</name>
<dbReference type="InterPro" id="IPR003673">
    <property type="entry name" value="CoA-Trfase_fam_III"/>
</dbReference>
<dbReference type="PANTHER" id="PTHR48207:SF3">
    <property type="entry name" value="SUCCINATE--HYDROXYMETHYLGLUTARATE COA-TRANSFERASE"/>
    <property type="match status" value="1"/>
</dbReference>
<dbReference type="Pfam" id="PF02515">
    <property type="entry name" value="CoA_transf_3"/>
    <property type="match status" value="1"/>
</dbReference>
<dbReference type="InterPro" id="IPR044855">
    <property type="entry name" value="CoA-Trfase_III_dom3_sf"/>
</dbReference>
<keyword evidence="1 2" id="KW-0808">Transferase</keyword>
<dbReference type="PATRIC" id="fig|1424334.3.peg.961"/>
<dbReference type="Proteomes" id="UP000018733">
    <property type="component" value="Unassembled WGS sequence"/>
</dbReference>
<dbReference type="eggNOG" id="COG1804">
    <property type="taxonomic scope" value="Bacteria"/>
</dbReference>